<dbReference type="PROSITE" id="PS51419">
    <property type="entry name" value="RAB"/>
    <property type="match status" value="1"/>
</dbReference>
<dbReference type="Proteomes" id="UP001165740">
    <property type="component" value="Chromosome 9"/>
</dbReference>
<dbReference type="GO" id="GO:0005829">
    <property type="term" value="C:cytosol"/>
    <property type="evidence" value="ECO:0007669"/>
    <property type="project" value="TreeGrafter"/>
</dbReference>
<dbReference type="OMA" id="TWGYVER"/>
<gene>
    <name evidence="3 4" type="primary">LOC106059382</name>
</gene>
<evidence type="ECO:0000313" key="3">
    <source>
        <dbReference type="RefSeq" id="XP_055896973.1"/>
    </source>
</evidence>
<dbReference type="PANTHER" id="PTHR14932:SF1">
    <property type="entry name" value="RAB-LIKE PROTEIN 6"/>
    <property type="match status" value="1"/>
</dbReference>
<dbReference type="Gene3D" id="3.40.50.300">
    <property type="entry name" value="P-loop containing nucleotide triphosphate hydrolases"/>
    <property type="match status" value="1"/>
</dbReference>
<feature type="region of interest" description="Disordered" evidence="1">
    <location>
        <begin position="688"/>
        <end position="839"/>
    </location>
</feature>
<evidence type="ECO:0000256" key="1">
    <source>
        <dbReference type="SAM" id="MobiDB-lite"/>
    </source>
</evidence>
<feature type="compositionally biased region" description="Basic and acidic residues" evidence="1">
    <location>
        <begin position="787"/>
        <end position="799"/>
    </location>
</feature>
<dbReference type="GO" id="GO:0005634">
    <property type="term" value="C:nucleus"/>
    <property type="evidence" value="ECO:0007669"/>
    <property type="project" value="TreeGrafter"/>
</dbReference>
<dbReference type="AlphaFoldDB" id="A0A9W3BBZ6"/>
<dbReference type="RefSeq" id="XP_055896973.1">
    <property type="nucleotide sequence ID" value="XM_056040998.1"/>
</dbReference>
<dbReference type="SMART" id="SM00175">
    <property type="entry name" value="RAB"/>
    <property type="match status" value="1"/>
</dbReference>
<protein>
    <submittedName>
        <fullName evidence="3 4">Rab-like protein 6</fullName>
    </submittedName>
</protein>
<dbReference type="GO" id="GO:0003924">
    <property type="term" value="F:GTPase activity"/>
    <property type="evidence" value="ECO:0007669"/>
    <property type="project" value="InterPro"/>
</dbReference>
<sequence length="839" mass="93576">MSLFKRFLNKSEDAKSPGTPPHGMQTMGAQLQRRFAKGVQYNMKIVIRGDKNVGKTCLFYRLQGQKFKEEYIPTDEIQVASIQWNYRATDDVVKVEVWDVVDKGRKRRKLDGLKMDNAEMMTAEEPCLDAEFLDVYKGTHGVVFVFDITKQWTFGYVEREMEKVPPQIPILVLGNHRDMGHHRTVTEEKARYHVEQFQKDRVEGSGKIRYAESSMRNGFGLKYLHMFFNLPFLQLQRETLLKQLETNKNDMMSTVEELEIHEDSEEQNYDLFLETLTQKRREQQEKLSEKVTSAAAIKQDKSGTLVGKDGAPVVIAVPSTTNSGILGKITSTVSASIVGTTVSTSTQVTRSISQPSMPSSLPVGGVSEIIQATQASEQTSQPPRGSQSEATTPTNSASQADTVKSGIFSRLFKGSKAPAAVVTPPKSLDLQSADAVQPTIKSVEDFVPDIKGLDTGFLDDTKDIQLKDNSKEEAEDSDDEEGNPMVAGFQDDLDSEDEPLPSDMKPFKPQNTSLDQKVIVHKHNSKSKSGKQKLSESEDDEEDNIHNPAVTQDVDLSSDEETPAYKISSKLTPSTNSSHHAARKQPSLRAADIVITDSESEEKSDNDGSHKLVSNPVVTKTAEHKELALVNGSHKSVKQKVQRKESSSGDSSSGSVHEQEVGKPSTEFHIELPKEDLNNWLDQFETKSPQVVLSAPKVEPEKKSIQDKPVKSSKNKVGKKVEPEHVDQKEDEDDEDDHTPVVKVKQISSDIDEEVSNHTVKKKKKKRTDSKDEEKSEKKHKKKKEDKKKEGSSKKEKMSSKASGKKEKKKKKKEEDLDPDNDLEAFLGSTGGEGDYETL</sequence>
<evidence type="ECO:0000313" key="2">
    <source>
        <dbReference type="Proteomes" id="UP001165740"/>
    </source>
</evidence>
<feature type="compositionally biased region" description="Polar residues" evidence="1">
    <location>
        <begin position="569"/>
        <end position="579"/>
    </location>
</feature>
<feature type="compositionally biased region" description="Basic and acidic residues" evidence="1">
    <location>
        <begin position="698"/>
        <end position="710"/>
    </location>
</feature>
<dbReference type="OrthoDB" id="207081at2759"/>
<accession>A0A9W3BBZ6</accession>
<reference evidence="3 4" key="1">
    <citation type="submission" date="2025-04" db="UniProtKB">
        <authorList>
            <consortium name="RefSeq"/>
        </authorList>
    </citation>
    <scope>IDENTIFICATION</scope>
</reference>
<feature type="compositionally biased region" description="Acidic residues" evidence="1">
    <location>
        <begin position="491"/>
        <end position="500"/>
    </location>
</feature>
<feature type="region of interest" description="Disordered" evidence="1">
    <location>
        <begin position="464"/>
        <end position="670"/>
    </location>
</feature>
<dbReference type="Pfam" id="PF08477">
    <property type="entry name" value="Roc"/>
    <property type="match status" value="1"/>
</dbReference>
<feature type="compositionally biased region" description="Acidic residues" evidence="1">
    <location>
        <begin position="473"/>
        <end position="482"/>
    </location>
</feature>
<name>A0A9W3BBZ6_BIOGL</name>
<evidence type="ECO:0000313" key="4">
    <source>
        <dbReference type="RefSeq" id="XP_055896974.1"/>
    </source>
</evidence>
<dbReference type="GeneID" id="106059382"/>
<proteinExistence type="predicted"/>
<dbReference type="RefSeq" id="XP_055896974.1">
    <property type="nucleotide sequence ID" value="XM_056040999.1"/>
</dbReference>
<feature type="region of interest" description="Disordered" evidence="1">
    <location>
        <begin position="374"/>
        <end position="401"/>
    </location>
</feature>
<dbReference type="InterPro" id="IPR040385">
    <property type="entry name" value="RABL6"/>
</dbReference>
<dbReference type="PRINTS" id="PR00449">
    <property type="entry name" value="RASTRNSFRMNG"/>
</dbReference>
<dbReference type="Pfam" id="PF00071">
    <property type="entry name" value="Ras"/>
    <property type="match status" value="1"/>
</dbReference>
<feature type="compositionally biased region" description="Basic and acidic residues" evidence="1">
    <location>
        <begin position="719"/>
        <end position="728"/>
    </location>
</feature>
<feature type="compositionally biased region" description="Basic and acidic residues" evidence="1">
    <location>
        <begin position="601"/>
        <end position="610"/>
    </location>
</feature>
<keyword evidence="2" id="KW-1185">Reference proteome</keyword>
<dbReference type="PANTHER" id="PTHR14932">
    <property type="entry name" value="RAS GTPASE-RELATED"/>
    <property type="match status" value="1"/>
</dbReference>
<feature type="compositionally biased region" description="Basic residues" evidence="1">
    <location>
        <begin position="519"/>
        <end position="531"/>
    </location>
</feature>
<dbReference type="InterPro" id="IPR027417">
    <property type="entry name" value="P-loop_NTPase"/>
</dbReference>
<dbReference type="SUPFAM" id="SSF52540">
    <property type="entry name" value="P-loop containing nucleoside triphosphate hydrolases"/>
    <property type="match status" value="1"/>
</dbReference>
<dbReference type="InterPro" id="IPR001806">
    <property type="entry name" value="Small_GTPase"/>
</dbReference>
<feature type="compositionally biased region" description="Basic residues" evidence="1">
    <location>
        <begin position="759"/>
        <end position="768"/>
    </location>
</feature>
<organism evidence="2 3">
    <name type="scientific">Biomphalaria glabrata</name>
    <name type="common">Bloodfluke planorb</name>
    <name type="synonym">Freshwater snail</name>
    <dbReference type="NCBI Taxonomy" id="6526"/>
    <lineage>
        <taxon>Eukaryota</taxon>
        <taxon>Metazoa</taxon>
        <taxon>Spiralia</taxon>
        <taxon>Lophotrochozoa</taxon>
        <taxon>Mollusca</taxon>
        <taxon>Gastropoda</taxon>
        <taxon>Heterobranchia</taxon>
        <taxon>Euthyneura</taxon>
        <taxon>Panpulmonata</taxon>
        <taxon>Hygrophila</taxon>
        <taxon>Lymnaeoidea</taxon>
        <taxon>Planorbidae</taxon>
        <taxon>Biomphalaria</taxon>
    </lineage>
</organism>
<dbReference type="GO" id="GO:0005525">
    <property type="term" value="F:GTP binding"/>
    <property type="evidence" value="ECO:0007669"/>
    <property type="project" value="InterPro"/>
</dbReference>
<feature type="compositionally biased region" description="Basic and acidic residues" evidence="1">
    <location>
        <begin position="657"/>
        <end position="670"/>
    </location>
</feature>